<feature type="transmembrane region" description="Helical" evidence="2">
    <location>
        <begin position="38"/>
        <end position="59"/>
    </location>
</feature>
<dbReference type="RefSeq" id="XP_024545937.1">
    <property type="nucleotide sequence ID" value="XM_024690169.1"/>
</dbReference>
<feature type="compositionally biased region" description="Polar residues" evidence="1">
    <location>
        <begin position="124"/>
        <end position="137"/>
    </location>
</feature>
<evidence type="ECO:0000256" key="2">
    <source>
        <dbReference type="SAM" id="Phobius"/>
    </source>
</evidence>
<gene>
    <name evidence="3" type="ORF">BCIN_01g00600</name>
</gene>
<reference evidence="3 4" key="1">
    <citation type="journal article" date="2011" name="PLoS Genet.">
        <title>Genomic analysis of the necrotrophic fungal pathogens Sclerotinia sclerotiorum and Botrytis cinerea.</title>
        <authorList>
            <person name="Amselem J."/>
            <person name="Cuomo C.A."/>
            <person name="van Kan J.A."/>
            <person name="Viaud M."/>
            <person name="Benito E.P."/>
            <person name="Couloux A."/>
            <person name="Coutinho P.M."/>
            <person name="de Vries R.P."/>
            <person name="Dyer P.S."/>
            <person name="Fillinger S."/>
            <person name="Fournier E."/>
            <person name="Gout L."/>
            <person name="Hahn M."/>
            <person name="Kohn L."/>
            <person name="Lapalu N."/>
            <person name="Plummer K.M."/>
            <person name="Pradier J.M."/>
            <person name="Quevillon E."/>
            <person name="Sharon A."/>
            <person name="Simon A."/>
            <person name="ten Have A."/>
            <person name="Tudzynski B."/>
            <person name="Tudzynski P."/>
            <person name="Wincker P."/>
            <person name="Andrew M."/>
            <person name="Anthouard V."/>
            <person name="Beever R.E."/>
            <person name="Beffa R."/>
            <person name="Benoit I."/>
            <person name="Bouzid O."/>
            <person name="Brault B."/>
            <person name="Chen Z."/>
            <person name="Choquer M."/>
            <person name="Collemare J."/>
            <person name="Cotton P."/>
            <person name="Danchin E.G."/>
            <person name="Da Silva C."/>
            <person name="Gautier A."/>
            <person name="Giraud C."/>
            <person name="Giraud T."/>
            <person name="Gonzalez C."/>
            <person name="Grossetete S."/>
            <person name="Guldener U."/>
            <person name="Henrissat B."/>
            <person name="Howlett B.J."/>
            <person name="Kodira C."/>
            <person name="Kretschmer M."/>
            <person name="Lappartient A."/>
            <person name="Leroch M."/>
            <person name="Levis C."/>
            <person name="Mauceli E."/>
            <person name="Neuveglise C."/>
            <person name="Oeser B."/>
            <person name="Pearson M."/>
            <person name="Poulain J."/>
            <person name="Poussereau N."/>
            <person name="Quesneville H."/>
            <person name="Rascle C."/>
            <person name="Schumacher J."/>
            <person name="Segurens B."/>
            <person name="Sexton A."/>
            <person name="Silva E."/>
            <person name="Sirven C."/>
            <person name="Soanes D.M."/>
            <person name="Talbot N.J."/>
            <person name="Templeton M."/>
            <person name="Yandava C."/>
            <person name="Yarden O."/>
            <person name="Zeng Q."/>
            <person name="Rollins J.A."/>
            <person name="Lebrun M.H."/>
            <person name="Dickman M."/>
        </authorList>
    </citation>
    <scope>NUCLEOTIDE SEQUENCE [LARGE SCALE GENOMIC DNA]</scope>
    <source>
        <strain evidence="3 4">B05.10</strain>
    </source>
</reference>
<name>A0A384J402_BOTFB</name>
<organism evidence="3 4">
    <name type="scientific">Botryotinia fuckeliana (strain B05.10)</name>
    <name type="common">Noble rot fungus</name>
    <name type="synonym">Botrytis cinerea</name>
    <dbReference type="NCBI Taxonomy" id="332648"/>
    <lineage>
        <taxon>Eukaryota</taxon>
        <taxon>Fungi</taxon>
        <taxon>Dikarya</taxon>
        <taxon>Ascomycota</taxon>
        <taxon>Pezizomycotina</taxon>
        <taxon>Leotiomycetes</taxon>
        <taxon>Helotiales</taxon>
        <taxon>Sclerotiniaceae</taxon>
        <taxon>Botrytis</taxon>
    </lineage>
</organism>
<evidence type="ECO:0000313" key="4">
    <source>
        <dbReference type="Proteomes" id="UP000001798"/>
    </source>
</evidence>
<keyword evidence="4" id="KW-1185">Reference proteome</keyword>
<feature type="region of interest" description="Disordered" evidence="1">
    <location>
        <begin position="123"/>
        <end position="156"/>
    </location>
</feature>
<dbReference type="Proteomes" id="UP000001798">
    <property type="component" value="Chromosome 1"/>
</dbReference>
<proteinExistence type="predicted"/>
<reference evidence="3 4" key="2">
    <citation type="journal article" date="2012" name="Eukaryot. Cell">
        <title>Genome update of Botrytis cinerea strains B05.10 and T4.</title>
        <authorList>
            <person name="Staats M."/>
            <person name="van Kan J.A."/>
        </authorList>
    </citation>
    <scope>NUCLEOTIDE SEQUENCE [LARGE SCALE GENOMIC DNA]</scope>
    <source>
        <strain evidence="3 4">B05.10</strain>
    </source>
</reference>
<dbReference type="AlphaFoldDB" id="A0A384J402"/>
<dbReference type="KEGG" id="bfu:BCIN_01g00600"/>
<protein>
    <recommendedName>
        <fullName evidence="5">F-box domain-containing protein</fullName>
    </recommendedName>
</protein>
<feature type="transmembrane region" description="Helical" evidence="2">
    <location>
        <begin position="12"/>
        <end position="32"/>
    </location>
</feature>
<evidence type="ECO:0008006" key="5">
    <source>
        <dbReference type="Google" id="ProtNLM"/>
    </source>
</evidence>
<evidence type="ECO:0000256" key="1">
    <source>
        <dbReference type="SAM" id="MobiDB-lite"/>
    </source>
</evidence>
<keyword evidence="2" id="KW-0472">Membrane</keyword>
<dbReference type="GeneID" id="36393766"/>
<dbReference type="OrthoDB" id="5272396at2759"/>
<accession>A0A384J402</accession>
<keyword evidence="2" id="KW-0812">Transmembrane</keyword>
<dbReference type="EMBL" id="CP009805">
    <property type="protein sequence ID" value="ATZ45241.1"/>
    <property type="molecule type" value="Genomic_DNA"/>
</dbReference>
<reference evidence="3 4" key="3">
    <citation type="journal article" date="2017" name="Mol. Plant Pathol.">
        <title>A gapless genome sequence of the fungus Botrytis cinerea.</title>
        <authorList>
            <person name="Van Kan J.A."/>
            <person name="Stassen J.H."/>
            <person name="Mosbach A."/>
            <person name="Van Der Lee T.A."/>
            <person name="Faino L."/>
            <person name="Farmer A.D."/>
            <person name="Papasotiriou D.G."/>
            <person name="Zhou S."/>
            <person name="Seidl M.F."/>
            <person name="Cottam E."/>
            <person name="Edel D."/>
            <person name="Hahn M."/>
            <person name="Schwartz D.C."/>
            <person name="Dietrich R.A."/>
            <person name="Widdison S."/>
            <person name="Scalliet G."/>
        </authorList>
    </citation>
    <scope>NUCLEOTIDE SEQUENCE [LARGE SCALE GENOMIC DNA]</scope>
    <source>
        <strain evidence="3 4">B05.10</strain>
    </source>
</reference>
<dbReference type="PROSITE" id="PS51257">
    <property type="entry name" value="PROKAR_LIPOPROTEIN"/>
    <property type="match status" value="1"/>
</dbReference>
<keyword evidence="2" id="KW-1133">Transmembrane helix</keyword>
<dbReference type="VEuPathDB" id="FungiDB:Bcin01g00600"/>
<sequence length="439" mass="50475">MKKIRGFNPLWVPIVFMSCSLVAIVLCIVSTNPLWVPIALMSCALVTTVLCIVALDYLWGPIAFIRWILLETLLWISFVDDSPFQSTTDNLKFGLVPRRGWGCKLVFIVAKMKLIQGRPRIARRNSTTGQPSSSLFPSNGRRRSQITRRQSTTDLPSKALWSKTQYKLASLMGIPPEIRLMIYDHIFPSEIEPMSWTCDQYISCSEPHVRCKHNVQNERCFKSPLLQVHPKIYREAKRLLWNRAVFGLGCDDHANRSLRSMSWISRRLIKRIEICPVVDHNFRIRLANMSASIPTMNAMARDGLLESITILVPPFQLRCIMDEKLNGTFQFDLLRSFGNARTWSCKRIMRISVFESYEELLNPILQPKVSSINHGTIIQNYKDLFEKLHQAWGGTLYLGNTLVWENGRHVYRAPPSPVTPRKPFQEMIKKSNAARKVLS</sequence>
<evidence type="ECO:0000313" key="3">
    <source>
        <dbReference type="EMBL" id="ATZ45241.1"/>
    </source>
</evidence>